<keyword evidence="3" id="KW-0677">Repeat</keyword>
<keyword evidence="2 5" id="KW-0808">Transferase</keyword>
<reference evidence="6 7" key="1">
    <citation type="submission" date="2020-05" db="EMBL/GenBank/DDBJ databases">
        <title>Distinct polysaccharide utilization as determinants for interspecies competition between intestinal Prevotella spp.</title>
        <authorList>
            <person name="Galvez E.J.C."/>
            <person name="Iljazovic A."/>
            <person name="Strowig T."/>
        </authorList>
    </citation>
    <scope>NUCLEOTIDE SEQUENCE [LARGE SCALE GENOMIC DNA]</scope>
    <source>
        <strain evidence="6 7">PROD</strain>
    </source>
</reference>
<dbReference type="PROSITE" id="PS00101">
    <property type="entry name" value="HEXAPEP_TRANSFERASES"/>
    <property type="match status" value="1"/>
</dbReference>
<dbReference type="Pfam" id="PF00132">
    <property type="entry name" value="Hexapep"/>
    <property type="match status" value="1"/>
</dbReference>
<keyword evidence="4 5" id="KW-0012">Acyltransferase</keyword>
<dbReference type="InterPro" id="IPR001451">
    <property type="entry name" value="Hexapep"/>
</dbReference>
<dbReference type="PANTHER" id="PTHR42811">
    <property type="entry name" value="SERINE ACETYLTRANSFERASE"/>
    <property type="match status" value="1"/>
</dbReference>
<evidence type="ECO:0000256" key="2">
    <source>
        <dbReference type="ARBA" id="ARBA00022679"/>
    </source>
</evidence>
<evidence type="ECO:0000256" key="3">
    <source>
        <dbReference type="ARBA" id="ARBA00022737"/>
    </source>
</evidence>
<comment type="catalytic activity">
    <reaction evidence="5">
        <text>L-serine + acetyl-CoA = O-acetyl-L-serine + CoA</text>
        <dbReference type="Rhea" id="RHEA:24560"/>
        <dbReference type="ChEBI" id="CHEBI:33384"/>
        <dbReference type="ChEBI" id="CHEBI:57287"/>
        <dbReference type="ChEBI" id="CHEBI:57288"/>
        <dbReference type="ChEBI" id="CHEBI:58340"/>
        <dbReference type="EC" id="2.3.1.30"/>
    </reaction>
</comment>
<proteinExistence type="inferred from homology"/>
<dbReference type="CDD" id="cd03354">
    <property type="entry name" value="LbH_SAT"/>
    <property type="match status" value="1"/>
</dbReference>
<dbReference type="Gene3D" id="2.160.10.10">
    <property type="entry name" value="Hexapeptide repeat proteins"/>
    <property type="match status" value="1"/>
</dbReference>
<sequence length="172" mass="18211">MGGGKKLGFVRYLITNASFQITFWMRIGGWLSCRKDVFSRILLVLVSIIHKHNQYKTGIQIAMGHPVKGGLMFPHFSGIVINGGAKIGRNCTILHGVTIGSVRGPKGGVPTIGDNVVIATGSAVIGNVSVGNNVMIGAHSLVLQDIPDSAVVVGNPARIVSMDGAEKTKYYL</sequence>
<dbReference type="InterPro" id="IPR005881">
    <property type="entry name" value="Ser_O-AcTrfase"/>
</dbReference>
<name>A0ABX2AUL7_9BACT</name>
<dbReference type="InterPro" id="IPR045304">
    <property type="entry name" value="LbH_SAT"/>
</dbReference>
<organism evidence="6 7">
    <name type="scientific">Xylanibacter rodentium</name>
    <dbReference type="NCBI Taxonomy" id="2736289"/>
    <lineage>
        <taxon>Bacteria</taxon>
        <taxon>Pseudomonadati</taxon>
        <taxon>Bacteroidota</taxon>
        <taxon>Bacteroidia</taxon>
        <taxon>Bacteroidales</taxon>
        <taxon>Prevotellaceae</taxon>
        <taxon>Xylanibacter</taxon>
    </lineage>
</organism>
<keyword evidence="7" id="KW-1185">Reference proteome</keyword>
<dbReference type="SUPFAM" id="SSF51161">
    <property type="entry name" value="Trimeric LpxA-like enzymes"/>
    <property type="match status" value="1"/>
</dbReference>
<evidence type="ECO:0000313" key="7">
    <source>
        <dbReference type="Proteomes" id="UP001193734"/>
    </source>
</evidence>
<dbReference type="PIRSF" id="PIRSF000441">
    <property type="entry name" value="CysE"/>
    <property type="match status" value="1"/>
</dbReference>
<protein>
    <recommendedName>
        <fullName evidence="5">Serine acetyltransferase</fullName>
        <ecNumber evidence="5">2.3.1.30</ecNumber>
    </recommendedName>
</protein>
<evidence type="ECO:0000256" key="4">
    <source>
        <dbReference type="ARBA" id="ARBA00023315"/>
    </source>
</evidence>
<evidence type="ECO:0000256" key="1">
    <source>
        <dbReference type="ARBA" id="ARBA00007274"/>
    </source>
</evidence>
<dbReference type="InterPro" id="IPR018357">
    <property type="entry name" value="Hexapep_transf_CS"/>
</dbReference>
<gene>
    <name evidence="6" type="ORF">HPS55_03340</name>
</gene>
<accession>A0ABX2AUL7</accession>
<evidence type="ECO:0000256" key="5">
    <source>
        <dbReference type="PIRNR" id="PIRNR000441"/>
    </source>
</evidence>
<dbReference type="InterPro" id="IPR011004">
    <property type="entry name" value="Trimer_LpxA-like_sf"/>
</dbReference>
<dbReference type="Proteomes" id="UP001193734">
    <property type="component" value="Unassembled WGS sequence"/>
</dbReference>
<comment type="caution">
    <text evidence="6">The sequence shown here is derived from an EMBL/GenBank/DDBJ whole genome shotgun (WGS) entry which is preliminary data.</text>
</comment>
<dbReference type="EC" id="2.3.1.30" evidence="5"/>
<comment type="similarity">
    <text evidence="1 5">Belongs to the transferase hexapeptide repeat family.</text>
</comment>
<dbReference type="EMBL" id="JABKKE010000003">
    <property type="protein sequence ID" value="NPE13366.1"/>
    <property type="molecule type" value="Genomic_DNA"/>
</dbReference>
<evidence type="ECO:0000313" key="6">
    <source>
        <dbReference type="EMBL" id="NPE13366.1"/>
    </source>
</evidence>